<dbReference type="AlphaFoldDB" id="A0A7C8MJF2"/>
<protein>
    <submittedName>
        <fullName evidence="1">Spherulation-specific family 4-domain-containing protein</fullName>
    </submittedName>
</protein>
<sequence length="189" mass="20633">MNASVIIPLYVYPSAGAWDPVYEMVLSYPRVQFTAIVNPHSGPGEGMLPNEDYLQAIQTLNSFSNVRTIGYVATTWFKRDLSSVLQDIAVYAGWGNHDSSLAMSGVFFDEIPTGYSSELVSYLQTISKAVHNSHGLRDGYVGKSDPFISALSVLRGLHQTPKPEIGGSRSTASSLYCSASATVPRFRSW</sequence>
<dbReference type="PANTHER" id="PTHR35040:SF7">
    <property type="entry name" value="FIBRONECTIN TYPE-III DOMAIN-CONTAINING PROTEIN-RELATED"/>
    <property type="match status" value="1"/>
</dbReference>
<comment type="caution">
    <text evidence="1">The sequence shown here is derived from an EMBL/GenBank/DDBJ whole genome shotgun (WGS) entry which is preliminary data.</text>
</comment>
<accession>A0A7C8MJF2</accession>
<dbReference type="Proteomes" id="UP000481861">
    <property type="component" value="Unassembled WGS sequence"/>
</dbReference>
<dbReference type="OrthoDB" id="5342184at2759"/>
<organism evidence="1 2">
    <name type="scientific">Massariosphaeria phaeospora</name>
    <dbReference type="NCBI Taxonomy" id="100035"/>
    <lineage>
        <taxon>Eukaryota</taxon>
        <taxon>Fungi</taxon>
        <taxon>Dikarya</taxon>
        <taxon>Ascomycota</taxon>
        <taxon>Pezizomycotina</taxon>
        <taxon>Dothideomycetes</taxon>
        <taxon>Pleosporomycetidae</taxon>
        <taxon>Pleosporales</taxon>
        <taxon>Pleosporales incertae sedis</taxon>
        <taxon>Massariosphaeria</taxon>
    </lineage>
</organism>
<keyword evidence="2" id="KW-1185">Reference proteome</keyword>
<dbReference type="EMBL" id="JAADJZ010000018">
    <property type="protein sequence ID" value="KAF2868585.1"/>
    <property type="molecule type" value="Genomic_DNA"/>
</dbReference>
<evidence type="ECO:0000313" key="1">
    <source>
        <dbReference type="EMBL" id="KAF2868585.1"/>
    </source>
</evidence>
<proteinExistence type="predicted"/>
<dbReference type="Pfam" id="PF12138">
    <property type="entry name" value="Spherulin4"/>
    <property type="match status" value="1"/>
</dbReference>
<dbReference type="InterPro" id="IPR021986">
    <property type="entry name" value="Spherulin4"/>
</dbReference>
<dbReference type="PANTHER" id="PTHR35040">
    <property type="match status" value="1"/>
</dbReference>
<evidence type="ECO:0000313" key="2">
    <source>
        <dbReference type="Proteomes" id="UP000481861"/>
    </source>
</evidence>
<name>A0A7C8MJF2_9PLEO</name>
<reference evidence="1 2" key="1">
    <citation type="submission" date="2020-01" db="EMBL/GenBank/DDBJ databases">
        <authorList>
            <consortium name="DOE Joint Genome Institute"/>
            <person name="Haridas S."/>
            <person name="Albert R."/>
            <person name="Binder M."/>
            <person name="Bloem J."/>
            <person name="Labutti K."/>
            <person name="Salamov A."/>
            <person name="Andreopoulos B."/>
            <person name="Baker S.E."/>
            <person name="Barry K."/>
            <person name="Bills G."/>
            <person name="Bluhm B.H."/>
            <person name="Cannon C."/>
            <person name="Castanera R."/>
            <person name="Culley D.E."/>
            <person name="Daum C."/>
            <person name="Ezra D."/>
            <person name="Gonzalez J.B."/>
            <person name="Henrissat B."/>
            <person name="Kuo A."/>
            <person name="Liang C."/>
            <person name="Lipzen A."/>
            <person name="Lutzoni F."/>
            <person name="Magnuson J."/>
            <person name="Mondo S."/>
            <person name="Nolan M."/>
            <person name="Ohm R."/>
            <person name="Pangilinan J."/>
            <person name="Park H.-J.H."/>
            <person name="Ramirez L."/>
            <person name="Alfaro M."/>
            <person name="Sun H."/>
            <person name="Tritt A."/>
            <person name="Yoshinaga Y."/>
            <person name="Zwiers L.-H.L."/>
            <person name="Turgeon B.G."/>
            <person name="Goodwin S.B."/>
            <person name="Spatafora J.W."/>
            <person name="Crous P.W."/>
            <person name="Grigoriev I.V."/>
        </authorList>
    </citation>
    <scope>NUCLEOTIDE SEQUENCE [LARGE SCALE GENOMIC DNA]</scope>
    <source>
        <strain evidence="1 2">CBS 611.86</strain>
    </source>
</reference>
<gene>
    <name evidence="1" type="ORF">BDV95DRAFT_499773</name>
</gene>